<keyword evidence="2" id="KW-0413">Isomerase</keyword>
<dbReference type="GO" id="GO:0016853">
    <property type="term" value="F:isomerase activity"/>
    <property type="evidence" value="ECO:0007669"/>
    <property type="project" value="UniProtKB-KW"/>
</dbReference>
<reference evidence="3" key="1">
    <citation type="submission" date="2016-11" db="EMBL/GenBank/DDBJ databases">
        <authorList>
            <person name="Varghese N."/>
            <person name="Submissions S."/>
        </authorList>
    </citation>
    <scope>NUCLEOTIDE SEQUENCE [LARGE SCALE GENOMIC DNA]</scope>
    <source>
        <strain evidence="3">DSM 18095</strain>
    </source>
</reference>
<dbReference type="GeneID" id="90996633"/>
<proteinExistence type="predicted"/>
<protein>
    <submittedName>
        <fullName evidence="2">Predicted dithiol-disulfide isomerase, DsbA family</fullName>
    </submittedName>
</protein>
<dbReference type="Pfam" id="PF01323">
    <property type="entry name" value="DSBA"/>
    <property type="match status" value="1"/>
</dbReference>
<evidence type="ECO:0000313" key="2">
    <source>
        <dbReference type="EMBL" id="SHF11176.1"/>
    </source>
</evidence>
<gene>
    <name evidence="2" type="ORF">SAMN02745784_02850</name>
</gene>
<accession>A0A1M4Z0R2</accession>
<keyword evidence="3" id="KW-1185">Reference proteome</keyword>
<evidence type="ECO:0000259" key="1">
    <source>
        <dbReference type="Pfam" id="PF01323"/>
    </source>
</evidence>
<dbReference type="SUPFAM" id="SSF52833">
    <property type="entry name" value="Thioredoxin-like"/>
    <property type="match status" value="1"/>
</dbReference>
<dbReference type="InterPro" id="IPR001853">
    <property type="entry name" value="DSBA-like_thioredoxin_dom"/>
</dbReference>
<dbReference type="PANTHER" id="PTHR13887:SF41">
    <property type="entry name" value="THIOREDOXIN SUPERFAMILY PROTEIN"/>
    <property type="match status" value="1"/>
</dbReference>
<organism evidence="2 3">
    <name type="scientific">Tissierella praeacuta DSM 18095</name>
    <dbReference type="NCBI Taxonomy" id="1123404"/>
    <lineage>
        <taxon>Bacteria</taxon>
        <taxon>Bacillati</taxon>
        <taxon>Bacillota</taxon>
        <taxon>Tissierellia</taxon>
        <taxon>Tissierellales</taxon>
        <taxon>Tissierellaceae</taxon>
        <taxon>Tissierella</taxon>
    </lineage>
</organism>
<dbReference type="GO" id="GO:0016491">
    <property type="term" value="F:oxidoreductase activity"/>
    <property type="evidence" value="ECO:0007669"/>
    <property type="project" value="InterPro"/>
</dbReference>
<dbReference type="EMBL" id="FQTY01000020">
    <property type="protein sequence ID" value="SHF11176.1"/>
    <property type="molecule type" value="Genomic_DNA"/>
</dbReference>
<dbReference type="AlphaFoldDB" id="A0A1M4Z0R2"/>
<sequence length="196" mass="22852">MTNIKIFSDFACPFCYIGFSIANKLRQENPHIDMEWIPYELDPNLSLTGDILTNYIPQDQIDMSYKRIERLGAEYGLIYNNKTKKFNTHRLHKAALYANDKGKYYEFAKESFKSIFQYGKNVGDPLILNEIGLIVGLNIIEMNNCIDNNYFDEKMKEAKNLVSVYNIDSVPTFLVDGKKKITLLKDYEKFKKDLLK</sequence>
<dbReference type="Gene3D" id="3.40.30.10">
    <property type="entry name" value="Glutaredoxin"/>
    <property type="match status" value="1"/>
</dbReference>
<feature type="domain" description="DSBA-like thioredoxin" evidence="1">
    <location>
        <begin position="4"/>
        <end position="193"/>
    </location>
</feature>
<name>A0A1M4Z0R2_9FIRM</name>
<dbReference type="Proteomes" id="UP000184114">
    <property type="component" value="Unassembled WGS sequence"/>
</dbReference>
<evidence type="ECO:0000313" key="3">
    <source>
        <dbReference type="Proteomes" id="UP000184114"/>
    </source>
</evidence>
<dbReference type="STRING" id="1123404.SAMN02745784_02850"/>
<dbReference type="PANTHER" id="PTHR13887">
    <property type="entry name" value="GLUTATHIONE S-TRANSFERASE KAPPA"/>
    <property type="match status" value="1"/>
</dbReference>
<dbReference type="InterPro" id="IPR036249">
    <property type="entry name" value="Thioredoxin-like_sf"/>
</dbReference>
<dbReference type="RefSeq" id="WP_072977503.1">
    <property type="nucleotide sequence ID" value="NZ_FQTY01000020.1"/>
</dbReference>